<dbReference type="GO" id="GO:0005886">
    <property type="term" value="C:plasma membrane"/>
    <property type="evidence" value="ECO:0007669"/>
    <property type="project" value="UniProtKB-SubCell"/>
</dbReference>
<evidence type="ECO:0000256" key="1">
    <source>
        <dbReference type="ARBA" id="ARBA00004651"/>
    </source>
</evidence>
<keyword evidence="5" id="KW-0552">Olfaction</keyword>
<keyword evidence="4 10" id="KW-0812">Transmembrane</keyword>
<accession>A0A8N1S6I5</accession>
<dbReference type="Proteomes" id="UP000504615">
    <property type="component" value="Unplaced"/>
</dbReference>
<keyword evidence="11" id="KW-1185">Reference proteome</keyword>
<evidence type="ECO:0000313" key="11">
    <source>
        <dbReference type="Proteomes" id="UP000504615"/>
    </source>
</evidence>
<protein>
    <submittedName>
        <fullName evidence="12">Uncharacterized protein LOC105425382</fullName>
    </submittedName>
</protein>
<name>A0A8N1S6I5_9HYME</name>
<keyword evidence="3" id="KW-0716">Sensory transduction</keyword>
<feature type="transmembrane region" description="Helical" evidence="10">
    <location>
        <begin position="65"/>
        <end position="86"/>
    </location>
</feature>
<keyword evidence="9" id="KW-0807">Transducer</keyword>
<dbReference type="AlphaFoldDB" id="A0A8N1S6I5"/>
<dbReference type="OrthoDB" id="7547851at2759"/>
<organism evidence="11 12">
    <name type="scientific">Pogonomyrmex barbatus</name>
    <name type="common">red harvester ant</name>
    <dbReference type="NCBI Taxonomy" id="144034"/>
    <lineage>
        <taxon>Eukaryota</taxon>
        <taxon>Metazoa</taxon>
        <taxon>Ecdysozoa</taxon>
        <taxon>Arthropoda</taxon>
        <taxon>Hexapoda</taxon>
        <taxon>Insecta</taxon>
        <taxon>Pterygota</taxon>
        <taxon>Neoptera</taxon>
        <taxon>Endopterygota</taxon>
        <taxon>Hymenoptera</taxon>
        <taxon>Apocrita</taxon>
        <taxon>Aculeata</taxon>
        <taxon>Formicoidea</taxon>
        <taxon>Formicidae</taxon>
        <taxon>Myrmicinae</taxon>
        <taxon>Pogonomyrmex</taxon>
    </lineage>
</organism>
<evidence type="ECO:0000313" key="12">
    <source>
        <dbReference type="RefSeq" id="XP_025073623.1"/>
    </source>
</evidence>
<evidence type="ECO:0000256" key="4">
    <source>
        <dbReference type="ARBA" id="ARBA00022692"/>
    </source>
</evidence>
<evidence type="ECO:0000256" key="9">
    <source>
        <dbReference type="ARBA" id="ARBA00023224"/>
    </source>
</evidence>
<keyword evidence="2" id="KW-1003">Cell membrane</keyword>
<dbReference type="GeneID" id="105425382"/>
<evidence type="ECO:0000256" key="3">
    <source>
        <dbReference type="ARBA" id="ARBA00022606"/>
    </source>
</evidence>
<keyword evidence="6 10" id="KW-1133">Transmembrane helix</keyword>
<comment type="subcellular location">
    <subcellularLocation>
        <location evidence="1">Cell membrane</location>
        <topology evidence="1">Multi-pass membrane protein</topology>
    </subcellularLocation>
</comment>
<evidence type="ECO:0000256" key="5">
    <source>
        <dbReference type="ARBA" id="ARBA00022725"/>
    </source>
</evidence>
<feature type="transmembrane region" description="Helical" evidence="10">
    <location>
        <begin position="160"/>
        <end position="183"/>
    </location>
</feature>
<evidence type="ECO:0000256" key="6">
    <source>
        <dbReference type="ARBA" id="ARBA00022989"/>
    </source>
</evidence>
<dbReference type="PANTHER" id="PTHR21137:SF35">
    <property type="entry name" value="ODORANT RECEPTOR 19A-RELATED"/>
    <property type="match status" value="1"/>
</dbReference>
<keyword evidence="8" id="KW-0675">Receptor</keyword>
<evidence type="ECO:0000256" key="7">
    <source>
        <dbReference type="ARBA" id="ARBA00023136"/>
    </source>
</evidence>
<dbReference type="PANTHER" id="PTHR21137">
    <property type="entry name" value="ODORANT RECEPTOR"/>
    <property type="match status" value="1"/>
</dbReference>
<dbReference type="GO" id="GO:0007165">
    <property type="term" value="P:signal transduction"/>
    <property type="evidence" value="ECO:0007669"/>
    <property type="project" value="UniProtKB-KW"/>
</dbReference>
<evidence type="ECO:0000256" key="2">
    <source>
        <dbReference type="ARBA" id="ARBA00022475"/>
    </source>
</evidence>
<dbReference type="Pfam" id="PF02949">
    <property type="entry name" value="7tm_6"/>
    <property type="match status" value="1"/>
</dbReference>
<dbReference type="InterPro" id="IPR004117">
    <property type="entry name" value="7tm6_olfct_rcpt"/>
</dbReference>
<reference evidence="12" key="1">
    <citation type="submission" date="2025-08" db="UniProtKB">
        <authorList>
            <consortium name="RefSeq"/>
        </authorList>
    </citation>
    <scope>IDENTIFICATION</scope>
</reference>
<dbReference type="GO" id="GO:0004984">
    <property type="term" value="F:olfactory receptor activity"/>
    <property type="evidence" value="ECO:0007669"/>
    <property type="project" value="InterPro"/>
</dbReference>
<gene>
    <name evidence="12" type="primary">LOC105425382</name>
</gene>
<proteinExistence type="predicted"/>
<sequence length="193" mass="22449">MLIAYYEHACGMFKIASYRIDRAIYILKDIRLPNEILVYKNIVCAVDIHRKAMRFSIYLISKFEISFGVLIVVGVTSLSLNIFRIFQIILSEYDIKEFFICLIFVFMCTFYMFLVNLVGQQIIDHNNHVFITAYKIRWYIAPLNIQKMILFLLQRGNKSFGLTVGGLFIASLECFATLTNASVSYFTVTYSMQ</sequence>
<feature type="transmembrane region" description="Helical" evidence="10">
    <location>
        <begin position="98"/>
        <end position="116"/>
    </location>
</feature>
<keyword evidence="7 10" id="KW-0472">Membrane</keyword>
<evidence type="ECO:0000256" key="8">
    <source>
        <dbReference type="ARBA" id="ARBA00023170"/>
    </source>
</evidence>
<evidence type="ECO:0000256" key="10">
    <source>
        <dbReference type="SAM" id="Phobius"/>
    </source>
</evidence>
<dbReference type="RefSeq" id="XP_025073623.1">
    <property type="nucleotide sequence ID" value="XM_025217838.1"/>
</dbReference>
<dbReference type="GO" id="GO:0005549">
    <property type="term" value="F:odorant binding"/>
    <property type="evidence" value="ECO:0007669"/>
    <property type="project" value="InterPro"/>
</dbReference>